<feature type="compositionally biased region" description="Low complexity" evidence="1">
    <location>
        <begin position="375"/>
        <end position="392"/>
    </location>
</feature>
<feature type="region of interest" description="Disordered" evidence="1">
    <location>
        <begin position="1"/>
        <end position="53"/>
    </location>
</feature>
<gene>
    <name evidence="3" type="ORF">MGAL_10B040377</name>
</gene>
<evidence type="ECO:0000313" key="4">
    <source>
        <dbReference type="Proteomes" id="UP000596742"/>
    </source>
</evidence>
<dbReference type="OrthoDB" id="10035003at2759"/>
<feature type="compositionally biased region" description="Polar residues" evidence="1">
    <location>
        <begin position="23"/>
        <end position="34"/>
    </location>
</feature>
<feature type="region of interest" description="Disordered" evidence="1">
    <location>
        <begin position="373"/>
        <end position="439"/>
    </location>
</feature>
<dbReference type="AlphaFoldDB" id="A0A8B6C2Q7"/>
<dbReference type="Proteomes" id="UP000596742">
    <property type="component" value="Unassembled WGS sequence"/>
</dbReference>
<dbReference type="PANTHER" id="PTHR35558">
    <property type="entry name" value="SGNH_HYDRO DOMAIN-CONTAINING PROTEIN"/>
    <property type="match status" value="1"/>
</dbReference>
<organism evidence="3 4">
    <name type="scientific">Mytilus galloprovincialis</name>
    <name type="common">Mediterranean mussel</name>
    <dbReference type="NCBI Taxonomy" id="29158"/>
    <lineage>
        <taxon>Eukaryota</taxon>
        <taxon>Metazoa</taxon>
        <taxon>Spiralia</taxon>
        <taxon>Lophotrochozoa</taxon>
        <taxon>Mollusca</taxon>
        <taxon>Bivalvia</taxon>
        <taxon>Autobranchia</taxon>
        <taxon>Pteriomorphia</taxon>
        <taxon>Mytilida</taxon>
        <taxon>Mytiloidea</taxon>
        <taxon>Mytilidae</taxon>
        <taxon>Mytilinae</taxon>
        <taxon>Mytilus</taxon>
    </lineage>
</organism>
<sequence length="439" mass="48246">MPNKRNAVGSPSRAMGKKRRTANRTGGQIMQNEEITQKKDGAGRRRIAKKTQGVGHVVAEGPVETTDFSSGNESEEDARAFTSLRHDPLHKNFEIANNSIDFTPSTESSIHDTVGEHVPFKIKEKIWEGKFIELHSLLRTQKAMEEVDEGDLKLKRGKICIEKRSSSVNLSINEWTSAFMVFMSVYIEKYCTRAQELLKYMRDIRLAATRSENWATYDEQFRLKIEKNPNLSWGNIHGLENVVSGNGVVYRWVTLGPPPPHLIEGRPTPANRWGANWSIGLENVVSGNGVVYRWVTLGPPPPHLIEGRPTPANRWGANWSIGNTSVFPGHSPCNGGVIAGIVIGCLFGLAVLIALVVACCVAVKKSGTSGRVIPSGQGVSMVQTSSQQQQAMYPPPQGMQPQYGQYPQSGQYPPPGGQYPQGGQYPPPPPSYAAHPPPY</sequence>
<proteinExistence type="predicted"/>
<keyword evidence="4" id="KW-1185">Reference proteome</keyword>
<reference evidence="3" key="1">
    <citation type="submission" date="2018-11" db="EMBL/GenBank/DDBJ databases">
        <authorList>
            <person name="Alioto T."/>
            <person name="Alioto T."/>
        </authorList>
    </citation>
    <scope>NUCLEOTIDE SEQUENCE</scope>
</reference>
<evidence type="ECO:0000313" key="3">
    <source>
        <dbReference type="EMBL" id="VDH98751.1"/>
    </source>
</evidence>
<feature type="compositionally biased region" description="Low complexity" evidence="1">
    <location>
        <begin position="399"/>
        <end position="411"/>
    </location>
</feature>
<dbReference type="EMBL" id="UYJE01001056">
    <property type="protein sequence ID" value="VDH98751.1"/>
    <property type="molecule type" value="Genomic_DNA"/>
</dbReference>
<name>A0A8B6C2Q7_MYTGA</name>
<keyword evidence="2" id="KW-0472">Membrane</keyword>
<accession>A0A8B6C2Q7</accession>
<feature type="transmembrane region" description="Helical" evidence="2">
    <location>
        <begin position="337"/>
        <end position="363"/>
    </location>
</feature>
<evidence type="ECO:0000256" key="2">
    <source>
        <dbReference type="SAM" id="Phobius"/>
    </source>
</evidence>
<dbReference type="PANTHER" id="PTHR35558:SF1">
    <property type="entry name" value="ENDONUCLEASE_EXONUCLEASE_PHOSPHATASE DOMAIN-CONTAINING PROTEIN"/>
    <property type="match status" value="1"/>
</dbReference>
<protein>
    <submittedName>
        <fullName evidence="3">Uncharacterized protein</fullName>
    </submittedName>
</protein>
<evidence type="ECO:0000256" key="1">
    <source>
        <dbReference type="SAM" id="MobiDB-lite"/>
    </source>
</evidence>
<keyword evidence="2" id="KW-0812">Transmembrane</keyword>
<comment type="caution">
    <text evidence="3">The sequence shown here is derived from an EMBL/GenBank/DDBJ whole genome shotgun (WGS) entry which is preliminary data.</text>
</comment>
<feature type="compositionally biased region" description="Pro residues" evidence="1">
    <location>
        <begin position="425"/>
        <end position="439"/>
    </location>
</feature>
<keyword evidence="2" id="KW-1133">Transmembrane helix</keyword>